<dbReference type="EMBL" id="GBXM01061374">
    <property type="protein sequence ID" value="JAH47203.1"/>
    <property type="molecule type" value="Transcribed_RNA"/>
</dbReference>
<dbReference type="AlphaFoldDB" id="A0A0E9QKY8"/>
<reference evidence="1" key="2">
    <citation type="journal article" date="2015" name="Fish Shellfish Immunol.">
        <title>Early steps in the European eel (Anguilla anguilla)-Vibrio vulnificus interaction in the gills: Role of the RtxA13 toxin.</title>
        <authorList>
            <person name="Callol A."/>
            <person name="Pajuelo D."/>
            <person name="Ebbesson L."/>
            <person name="Teles M."/>
            <person name="MacKenzie S."/>
            <person name="Amaro C."/>
        </authorList>
    </citation>
    <scope>NUCLEOTIDE SEQUENCE</scope>
</reference>
<sequence length="26" mass="2985">MSPVDRIIKLFYSLRIFFEGAVMPPG</sequence>
<organism evidence="1">
    <name type="scientific">Anguilla anguilla</name>
    <name type="common">European freshwater eel</name>
    <name type="synonym">Muraena anguilla</name>
    <dbReference type="NCBI Taxonomy" id="7936"/>
    <lineage>
        <taxon>Eukaryota</taxon>
        <taxon>Metazoa</taxon>
        <taxon>Chordata</taxon>
        <taxon>Craniata</taxon>
        <taxon>Vertebrata</taxon>
        <taxon>Euteleostomi</taxon>
        <taxon>Actinopterygii</taxon>
        <taxon>Neopterygii</taxon>
        <taxon>Teleostei</taxon>
        <taxon>Anguilliformes</taxon>
        <taxon>Anguillidae</taxon>
        <taxon>Anguilla</taxon>
    </lineage>
</organism>
<protein>
    <submittedName>
        <fullName evidence="1">Uncharacterized protein</fullName>
    </submittedName>
</protein>
<proteinExistence type="predicted"/>
<evidence type="ECO:0000313" key="1">
    <source>
        <dbReference type="EMBL" id="JAH17556.1"/>
    </source>
</evidence>
<reference evidence="1" key="1">
    <citation type="submission" date="2014-11" db="EMBL/GenBank/DDBJ databases">
        <authorList>
            <person name="Amaro Gonzalez C."/>
        </authorList>
    </citation>
    <scope>NUCLEOTIDE SEQUENCE</scope>
</reference>
<dbReference type="EMBL" id="GBXM01091021">
    <property type="protein sequence ID" value="JAH17556.1"/>
    <property type="molecule type" value="Transcribed_RNA"/>
</dbReference>
<accession>A0A0E9QKY8</accession>
<name>A0A0E9QKY8_ANGAN</name>